<feature type="transmembrane region" description="Helical" evidence="1">
    <location>
        <begin position="354"/>
        <end position="375"/>
    </location>
</feature>
<evidence type="ECO:0000256" key="1">
    <source>
        <dbReference type="SAM" id="Phobius"/>
    </source>
</evidence>
<dbReference type="PIRSF" id="PIRSF004548">
    <property type="entry name" value="CreD"/>
    <property type="match status" value="1"/>
</dbReference>
<dbReference type="Proteomes" id="UP000663903">
    <property type="component" value="Chromosome"/>
</dbReference>
<gene>
    <name evidence="2" type="primary">creD</name>
    <name evidence="2" type="ORF">J1M35_00670</name>
</gene>
<reference evidence="2" key="1">
    <citation type="submission" date="2021-03" db="EMBL/GenBank/DDBJ databases">
        <title>Ottowia sp. 27C isolated from the cloaca of a Giant Asian pond turtle (Heosemys grandis).</title>
        <authorList>
            <person name="Spergser J."/>
            <person name="Busse H.-J."/>
        </authorList>
    </citation>
    <scope>NUCLEOTIDE SEQUENCE</scope>
    <source>
        <strain evidence="2">27C</strain>
    </source>
</reference>
<sequence length="474" mass="50801">MNRLAAWRDSTLVKSLMLLLLLGVLCIPLWQIEALIDERGASQRVASDELALTHVGPQTLIGPLLVVPYVETWQVPQRNERGEQTGVETKSEARWQLQFPQQLDINGSLTPEERYRGIFKVPFYKLSAKLGGHFAPLRPEQLPRRVNGSSIEVLTPVLALALSDTRGLEGAPKLALHGEALAFARGVPHVPEKSWLAAGVHAPLSAAAARALAGSQPVAFQLDVTLNGQAQLAIAPLGNETSAHLTSPWAHPRFGGRFLAADRTVTGSGFDARWRITALTTQAREQLRASLHGEGARAAPAGIEGLDTFDIALVQPVNVYSMSERAVKYGVLFIGLVLMAVFMVELFKRLALHPVQYALVGLSIAVFFLLLIALSEKLGFALAYAGAAGASVALLAMYFSAVLGSARRGGSLAAYVALLYGALYGLLASESNALLLGALLVFGMLAALMLATRHVNWWRLGSTDARRAESASPA</sequence>
<dbReference type="PANTHER" id="PTHR30092">
    <property type="entry name" value="INNER MEMBRANE PROTEIN CRED"/>
    <property type="match status" value="1"/>
</dbReference>
<keyword evidence="3" id="KW-1185">Reference proteome</keyword>
<organism evidence="2 3">
    <name type="scientific">Ottowia testudinis</name>
    <dbReference type="NCBI Taxonomy" id="2816950"/>
    <lineage>
        <taxon>Bacteria</taxon>
        <taxon>Pseudomonadati</taxon>
        <taxon>Pseudomonadota</taxon>
        <taxon>Betaproteobacteria</taxon>
        <taxon>Burkholderiales</taxon>
        <taxon>Comamonadaceae</taxon>
        <taxon>Ottowia</taxon>
    </lineage>
</organism>
<protein>
    <submittedName>
        <fullName evidence="2">Cell envelope integrity protein CreD</fullName>
    </submittedName>
</protein>
<keyword evidence="1" id="KW-0472">Membrane</keyword>
<dbReference type="PANTHER" id="PTHR30092:SF0">
    <property type="entry name" value="INNER MEMBRANE PROTEIN CRED"/>
    <property type="match status" value="1"/>
</dbReference>
<feature type="transmembrane region" description="Helical" evidence="1">
    <location>
        <begin position="433"/>
        <end position="451"/>
    </location>
</feature>
<dbReference type="EMBL" id="CP071796">
    <property type="protein sequence ID" value="QTD45475.1"/>
    <property type="molecule type" value="Genomic_DNA"/>
</dbReference>
<proteinExistence type="predicted"/>
<dbReference type="KEGG" id="otd:J1M35_00670"/>
<dbReference type="Pfam" id="PF06123">
    <property type="entry name" value="CreD"/>
    <property type="match status" value="1"/>
</dbReference>
<dbReference type="AlphaFoldDB" id="A0A975CFX5"/>
<keyword evidence="1" id="KW-0812">Transmembrane</keyword>
<dbReference type="GO" id="GO:0005886">
    <property type="term" value="C:plasma membrane"/>
    <property type="evidence" value="ECO:0007669"/>
    <property type="project" value="TreeGrafter"/>
</dbReference>
<feature type="transmembrane region" description="Helical" evidence="1">
    <location>
        <begin position="410"/>
        <end position="427"/>
    </location>
</feature>
<evidence type="ECO:0000313" key="3">
    <source>
        <dbReference type="Proteomes" id="UP000663903"/>
    </source>
</evidence>
<keyword evidence="1" id="KW-1133">Transmembrane helix</keyword>
<dbReference type="NCBIfam" id="NF008712">
    <property type="entry name" value="PRK11715.1-1"/>
    <property type="match status" value="1"/>
</dbReference>
<evidence type="ECO:0000313" key="2">
    <source>
        <dbReference type="EMBL" id="QTD45475.1"/>
    </source>
</evidence>
<feature type="transmembrane region" description="Helical" evidence="1">
    <location>
        <begin position="381"/>
        <end position="403"/>
    </location>
</feature>
<dbReference type="InterPro" id="IPR010364">
    <property type="entry name" value="Uncharacterised_IM_CreD"/>
</dbReference>
<feature type="transmembrane region" description="Helical" evidence="1">
    <location>
        <begin position="329"/>
        <end position="347"/>
    </location>
</feature>
<dbReference type="RefSeq" id="WP_208009223.1">
    <property type="nucleotide sequence ID" value="NZ_CP071796.1"/>
</dbReference>
<name>A0A975CFX5_9BURK</name>
<accession>A0A975CFX5</accession>